<protein>
    <submittedName>
        <fullName evidence="3">EAL domain-containing protein</fullName>
    </submittedName>
</protein>
<keyword evidence="1" id="KW-0472">Membrane</keyword>
<evidence type="ECO:0000259" key="2">
    <source>
        <dbReference type="PROSITE" id="PS50883"/>
    </source>
</evidence>
<keyword evidence="1" id="KW-1133">Transmembrane helix</keyword>
<dbReference type="CDD" id="cd01948">
    <property type="entry name" value="EAL"/>
    <property type="match status" value="1"/>
</dbReference>
<keyword evidence="4" id="KW-1185">Reference proteome</keyword>
<dbReference type="Pfam" id="PF00497">
    <property type="entry name" value="SBP_bac_3"/>
    <property type="match status" value="1"/>
</dbReference>
<evidence type="ECO:0000256" key="1">
    <source>
        <dbReference type="SAM" id="Phobius"/>
    </source>
</evidence>
<feature type="domain" description="EAL" evidence="2">
    <location>
        <begin position="277"/>
        <end position="530"/>
    </location>
</feature>
<dbReference type="Gene3D" id="3.20.20.450">
    <property type="entry name" value="EAL domain"/>
    <property type="match status" value="1"/>
</dbReference>
<evidence type="ECO:0000313" key="4">
    <source>
        <dbReference type="Proteomes" id="UP000596929"/>
    </source>
</evidence>
<dbReference type="Proteomes" id="UP000596929">
    <property type="component" value="Unassembled WGS sequence"/>
</dbReference>
<dbReference type="SUPFAM" id="SSF141868">
    <property type="entry name" value="EAL domain-like"/>
    <property type="match status" value="1"/>
</dbReference>
<dbReference type="InterPro" id="IPR001633">
    <property type="entry name" value="EAL_dom"/>
</dbReference>
<comment type="caution">
    <text evidence="3">The sequence shown here is derived from an EMBL/GenBank/DDBJ whole genome shotgun (WGS) entry which is preliminary data.</text>
</comment>
<organism evidence="3 4">
    <name type="scientific">Clostridium hominis</name>
    <dbReference type="NCBI Taxonomy" id="2763036"/>
    <lineage>
        <taxon>Bacteria</taxon>
        <taxon>Bacillati</taxon>
        <taxon>Bacillota</taxon>
        <taxon>Clostridia</taxon>
        <taxon>Eubacteriales</taxon>
        <taxon>Clostridiaceae</taxon>
        <taxon>Clostridium</taxon>
    </lineage>
</organism>
<reference evidence="3 4" key="1">
    <citation type="submission" date="2020-08" db="EMBL/GenBank/DDBJ databases">
        <title>Genome public.</title>
        <authorList>
            <person name="Liu C."/>
            <person name="Sun Q."/>
        </authorList>
    </citation>
    <scope>NUCLEOTIDE SEQUENCE [LARGE SCALE GENOMIC DNA]</scope>
    <source>
        <strain evidence="3 4">NSJ-6</strain>
    </source>
</reference>
<dbReference type="EMBL" id="JACOOO010000004">
    <property type="protein sequence ID" value="MBC5627776.1"/>
    <property type="molecule type" value="Genomic_DNA"/>
</dbReference>
<dbReference type="PANTHER" id="PTHR33121:SF71">
    <property type="entry name" value="OXYGEN SENSOR PROTEIN DOSP"/>
    <property type="match status" value="1"/>
</dbReference>
<accession>A0ABR7D8R0</accession>
<proteinExistence type="predicted"/>
<dbReference type="RefSeq" id="WP_051986963.1">
    <property type="nucleotide sequence ID" value="NZ_JACOOO010000004.1"/>
</dbReference>
<dbReference type="SMART" id="SM00062">
    <property type="entry name" value="PBPb"/>
    <property type="match status" value="1"/>
</dbReference>
<feature type="transmembrane region" description="Helical" evidence="1">
    <location>
        <begin position="254"/>
        <end position="271"/>
    </location>
</feature>
<dbReference type="PANTHER" id="PTHR33121">
    <property type="entry name" value="CYCLIC DI-GMP PHOSPHODIESTERASE PDEF"/>
    <property type="match status" value="1"/>
</dbReference>
<dbReference type="InterPro" id="IPR001638">
    <property type="entry name" value="Solute-binding_3/MltF_N"/>
</dbReference>
<dbReference type="InterPro" id="IPR035919">
    <property type="entry name" value="EAL_sf"/>
</dbReference>
<evidence type="ECO:0000313" key="3">
    <source>
        <dbReference type="EMBL" id="MBC5627776.1"/>
    </source>
</evidence>
<gene>
    <name evidence="3" type="ORF">H8S20_02610</name>
</gene>
<sequence length="530" mass="61572">MRYLAFILLFVNLFCSTVSGLDKRIDEPIKVGIYEDTPYITINSNNEITGYYIEFLELIKKEGNVDYELVVSDFSDLLTQLENGNIDILMGLDSTGDRQENFLFNNYKVSFETHTINTNKNINYGDFSKLEGMTIGLIEDCASSNCVLSFLENKEIRNLTPIYAKSFHELENLLKNGSIDIMVGSSARPTKYKSIYNFESHPVYIGANKNNLHIINYIDNQIEKMSLRENNLIVSLYDKYFHPEHRIQKVKSNILFFLLTILIILFYFLFIKSKIKKFKTQKKIRYGLDTDKYLVYYQPILNPHTNKIIGFEGLLRLLVDDNKVLSPYHFIKEIEDNDMLFEVSLWILQKIIKAYPLISNHINNENNLYISMNLSLNEIRDENFVNSAIEILSKSNIGPNKICLEIVENVKIDKLDVLNTSIKKLKDAGFKIAIDDFGIEYSNLDVLKKLDFDIVKLDKYFVDDLYSCEIKQEVIRFVSKIATVTNRSLIIEGVEEEYQLDLIKSIENSKLYIQGYFYSKPLPLEEILNT</sequence>
<dbReference type="Gene3D" id="3.40.190.10">
    <property type="entry name" value="Periplasmic binding protein-like II"/>
    <property type="match status" value="2"/>
</dbReference>
<dbReference type="InterPro" id="IPR050706">
    <property type="entry name" value="Cyclic-di-GMP_PDE-like"/>
</dbReference>
<dbReference type="SMART" id="SM00052">
    <property type="entry name" value="EAL"/>
    <property type="match status" value="1"/>
</dbReference>
<dbReference type="SUPFAM" id="SSF53850">
    <property type="entry name" value="Periplasmic binding protein-like II"/>
    <property type="match status" value="1"/>
</dbReference>
<name>A0ABR7D8R0_9CLOT</name>
<dbReference type="PROSITE" id="PS50883">
    <property type="entry name" value="EAL"/>
    <property type="match status" value="1"/>
</dbReference>
<dbReference type="Pfam" id="PF00563">
    <property type="entry name" value="EAL"/>
    <property type="match status" value="1"/>
</dbReference>
<keyword evidence="1" id="KW-0812">Transmembrane</keyword>